<dbReference type="AlphaFoldDB" id="A0A9R1WCP5"/>
<dbReference type="EMBL" id="NBSK02000002">
    <property type="protein sequence ID" value="KAJ0219938.1"/>
    <property type="molecule type" value="Genomic_DNA"/>
</dbReference>
<gene>
    <name evidence="1" type="ORF">LSAT_V11C200051720</name>
</gene>
<sequence length="213" mass="23563">MFAQLPMCCTLDMIKIVQFPWSFSNLIEVDAHENGDKLLKINIIFPCKELRNLKNLCHTPEPDGRNVRGIWSLHRSLSTLGVLRCTLSVLGPFLFADVKSVHFKKKSWSSKLGSSGCFKILHHNHLTELLEELGGGLNLVHELKTWESLDHGLIGWAFLGQAGPLRILDLDLEPICNESVIGPLGSGGCGSLRVQYLYSSDEGTSKPKGKGKT</sequence>
<keyword evidence="2" id="KW-1185">Reference proteome</keyword>
<dbReference type="Proteomes" id="UP000235145">
    <property type="component" value="Unassembled WGS sequence"/>
</dbReference>
<organism evidence="1 2">
    <name type="scientific">Lactuca sativa</name>
    <name type="common">Garden lettuce</name>
    <dbReference type="NCBI Taxonomy" id="4236"/>
    <lineage>
        <taxon>Eukaryota</taxon>
        <taxon>Viridiplantae</taxon>
        <taxon>Streptophyta</taxon>
        <taxon>Embryophyta</taxon>
        <taxon>Tracheophyta</taxon>
        <taxon>Spermatophyta</taxon>
        <taxon>Magnoliopsida</taxon>
        <taxon>eudicotyledons</taxon>
        <taxon>Gunneridae</taxon>
        <taxon>Pentapetalae</taxon>
        <taxon>asterids</taxon>
        <taxon>campanulids</taxon>
        <taxon>Asterales</taxon>
        <taxon>Asteraceae</taxon>
        <taxon>Cichorioideae</taxon>
        <taxon>Cichorieae</taxon>
        <taxon>Lactucinae</taxon>
        <taxon>Lactuca</taxon>
    </lineage>
</organism>
<accession>A0A9R1WCP5</accession>
<proteinExistence type="predicted"/>
<evidence type="ECO:0000313" key="1">
    <source>
        <dbReference type="EMBL" id="KAJ0219938.1"/>
    </source>
</evidence>
<protein>
    <submittedName>
        <fullName evidence="1">Uncharacterized protein</fullName>
    </submittedName>
</protein>
<name>A0A9R1WCP5_LACSA</name>
<reference evidence="1 2" key="1">
    <citation type="journal article" date="2017" name="Nat. Commun.">
        <title>Genome assembly with in vitro proximity ligation data and whole-genome triplication in lettuce.</title>
        <authorList>
            <person name="Reyes-Chin-Wo S."/>
            <person name="Wang Z."/>
            <person name="Yang X."/>
            <person name="Kozik A."/>
            <person name="Arikit S."/>
            <person name="Song C."/>
            <person name="Xia L."/>
            <person name="Froenicke L."/>
            <person name="Lavelle D.O."/>
            <person name="Truco M.J."/>
            <person name="Xia R."/>
            <person name="Zhu S."/>
            <person name="Xu C."/>
            <person name="Xu H."/>
            <person name="Xu X."/>
            <person name="Cox K."/>
            <person name="Korf I."/>
            <person name="Meyers B.C."/>
            <person name="Michelmore R.W."/>
        </authorList>
    </citation>
    <scope>NUCLEOTIDE SEQUENCE [LARGE SCALE GENOMIC DNA]</scope>
    <source>
        <strain evidence="2">cv. Salinas</strain>
        <tissue evidence="1">Seedlings</tissue>
    </source>
</reference>
<evidence type="ECO:0000313" key="2">
    <source>
        <dbReference type="Proteomes" id="UP000235145"/>
    </source>
</evidence>
<comment type="caution">
    <text evidence="1">The sequence shown here is derived from an EMBL/GenBank/DDBJ whole genome shotgun (WGS) entry which is preliminary data.</text>
</comment>